<protein>
    <submittedName>
        <fullName evidence="1">Uncharacterized protein</fullName>
    </submittedName>
</protein>
<dbReference type="RefSeq" id="WP_319061424.1">
    <property type="nucleotide sequence ID" value="NZ_JARAYT010000001.1"/>
</dbReference>
<keyword evidence="2" id="KW-1185">Reference proteome</keyword>
<evidence type="ECO:0000313" key="1">
    <source>
        <dbReference type="EMBL" id="MDX3698459.1"/>
    </source>
</evidence>
<evidence type="ECO:0000313" key="2">
    <source>
        <dbReference type="Proteomes" id="UP001271274"/>
    </source>
</evidence>
<sequence>MAALTSQRLSPAGTAPTYAAASVGGDTAPVGRDLVLHVFNGSGASVTVTVVTPGTVNGLAIADAALVIPAGDQGFIPLARMYRNPATGLANVTYSAVTTVEVAVLQLPA</sequence>
<reference evidence="1 2" key="1">
    <citation type="journal article" date="2023" name="Microb. Genom.">
        <title>Mesoterricola silvestris gen. nov., sp. nov., Mesoterricola sediminis sp. nov., Geothrix oryzae sp. nov., Geothrix edaphica sp. nov., Geothrix rubra sp. nov., and Geothrix limicola sp. nov., six novel members of Acidobacteriota isolated from soils.</title>
        <authorList>
            <person name="Weisberg A.J."/>
            <person name="Pearce E."/>
            <person name="Kramer C.G."/>
            <person name="Chang J.H."/>
            <person name="Clarke C.R."/>
        </authorList>
    </citation>
    <scope>NUCLEOTIDE SEQUENCE [LARGE SCALE GENOMIC DNA]</scope>
    <source>
        <strain evidence="1 2">ID09-01A</strain>
    </source>
</reference>
<comment type="caution">
    <text evidence="1">The sequence shown here is derived from an EMBL/GenBank/DDBJ whole genome shotgun (WGS) entry which is preliminary data.</text>
</comment>
<dbReference type="Proteomes" id="UP001271274">
    <property type="component" value="Unassembled WGS sequence"/>
</dbReference>
<dbReference type="EMBL" id="JARAYU010000001">
    <property type="protein sequence ID" value="MDX3698459.1"/>
    <property type="molecule type" value="Genomic_DNA"/>
</dbReference>
<organism evidence="1 2">
    <name type="scientific">Streptomyces europaeiscabiei</name>
    <dbReference type="NCBI Taxonomy" id="146819"/>
    <lineage>
        <taxon>Bacteria</taxon>
        <taxon>Bacillati</taxon>
        <taxon>Actinomycetota</taxon>
        <taxon>Actinomycetes</taxon>
        <taxon>Kitasatosporales</taxon>
        <taxon>Streptomycetaceae</taxon>
        <taxon>Streptomyces</taxon>
    </lineage>
</organism>
<accession>A0ABU4N835</accession>
<proteinExistence type="predicted"/>
<gene>
    <name evidence="1" type="ORF">PV662_01545</name>
</gene>
<name>A0ABU4N835_9ACTN</name>